<evidence type="ECO:0000256" key="2">
    <source>
        <dbReference type="ARBA" id="ARBA00022723"/>
    </source>
</evidence>
<dbReference type="GO" id="GO:0016788">
    <property type="term" value="F:hydrolase activity, acting on ester bonds"/>
    <property type="evidence" value="ECO:0007669"/>
    <property type="project" value="InterPro"/>
</dbReference>
<gene>
    <name evidence="6" type="ORF">NCTC10723_00842</name>
</gene>
<accession>A0A377GXR2</accession>
<evidence type="ECO:0000313" key="6">
    <source>
        <dbReference type="EMBL" id="STO31394.1"/>
    </source>
</evidence>
<keyword evidence="4" id="KW-0862">Zinc</keyword>
<dbReference type="GO" id="GO:0046872">
    <property type="term" value="F:metal ion binding"/>
    <property type="evidence" value="ECO:0007669"/>
    <property type="project" value="UniProtKB-KW"/>
</dbReference>
<comment type="cofactor">
    <cofactor evidence="1">
        <name>Zn(2+)</name>
        <dbReference type="ChEBI" id="CHEBI:29105"/>
    </cofactor>
</comment>
<dbReference type="PIRSF" id="PIRSF039012">
    <property type="entry name" value="ASP"/>
    <property type="match status" value="1"/>
</dbReference>
<dbReference type="RefSeq" id="WP_115269671.1">
    <property type="nucleotide sequence ID" value="NZ_UGGU01000003.1"/>
</dbReference>
<keyword evidence="3" id="KW-0378">Hydrolase</keyword>
<dbReference type="SUPFAM" id="SSF53187">
    <property type="entry name" value="Zn-dependent exopeptidases"/>
    <property type="match status" value="1"/>
</dbReference>
<dbReference type="InterPro" id="IPR043795">
    <property type="entry name" value="N-alpha-Ac-DABA-like"/>
</dbReference>
<dbReference type="OrthoDB" id="9782876at2"/>
<dbReference type="CDD" id="cd06254">
    <property type="entry name" value="M14_ASTE_ASPA-like"/>
    <property type="match status" value="1"/>
</dbReference>
<dbReference type="PANTHER" id="PTHR37326:SF1">
    <property type="entry name" value="BLL3975 PROTEIN"/>
    <property type="match status" value="1"/>
</dbReference>
<dbReference type="GO" id="GO:0016811">
    <property type="term" value="F:hydrolase activity, acting on carbon-nitrogen (but not peptide) bonds, in linear amides"/>
    <property type="evidence" value="ECO:0007669"/>
    <property type="project" value="InterPro"/>
</dbReference>
<evidence type="ECO:0000259" key="5">
    <source>
        <dbReference type="Pfam" id="PF24827"/>
    </source>
</evidence>
<keyword evidence="7" id="KW-1185">Reference proteome</keyword>
<evidence type="ECO:0000313" key="7">
    <source>
        <dbReference type="Proteomes" id="UP000255328"/>
    </source>
</evidence>
<dbReference type="Proteomes" id="UP000255328">
    <property type="component" value="Unassembled WGS sequence"/>
</dbReference>
<sequence length="312" mass="35009">MDFKLENLVCEAGKKISGFWNIEGYSIPTTIINGEKEGKVIAISSGIHNCEYLGIQSAIELSQELKPENTSGTVIIFHPVNYSGFFKKIPTVMPEDNKNLNRAFPGEKTGTISDKIAYHFSKFLYPQLDFFIDVHGGDLYERATAFVYSPGIGDEETIRFSHEVAQYLAVPYRVRSSAKTGAYNSAAIQGVPSMLIERGGNGLWSNEEVQDYKKDILSILGYFNIIDYSINKNLLQKEITTAKYISSEIDGFWYPTYKAGEKFKKGELLGEIRDCFGNIITSYFAEFDGVILYGVFSLAVRKNEEILAYGKI</sequence>
<proteinExistence type="predicted"/>
<dbReference type="Gene3D" id="3.40.630.10">
    <property type="entry name" value="Zn peptidases"/>
    <property type="match status" value="1"/>
</dbReference>
<name>A0A377GXR2_9FUSO</name>
<organism evidence="6 7">
    <name type="scientific">Fusobacterium necrogenes</name>
    <dbReference type="NCBI Taxonomy" id="858"/>
    <lineage>
        <taxon>Bacteria</taxon>
        <taxon>Fusobacteriati</taxon>
        <taxon>Fusobacteriota</taxon>
        <taxon>Fusobacteriia</taxon>
        <taxon>Fusobacteriales</taxon>
        <taxon>Fusobacteriaceae</taxon>
        <taxon>Fusobacterium</taxon>
    </lineage>
</organism>
<dbReference type="InterPro" id="IPR053138">
    <property type="entry name" value="N-alpha-Ac-DABA_deacetylase"/>
</dbReference>
<evidence type="ECO:0000256" key="1">
    <source>
        <dbReference type="ARBA" id="ARBA00001947"/>
    </source>
</evidence>
<dbReference type="Pfam" id="PF24827">
    <property type="entry name" value="AstE_AspA_cat"/>
    <property type="match status" value="1"/>
</dbReference>
<dbReference type="PANTHER" id="PTHR37326">
    <property type="entry name" value="BLL3975 PROTEIN"/>
    <property type="match status" value="1"/>
</dbReference>
<dbReference type="EMBL" id="UGGU01000003">
    <property type="protein sequence ID" value="STO31394.1"/>
    <property type="molecule type" value="Genomic_DNA"/>
</dbReference>
<protein>
    <submittedName>
        <fullName evidence="6">Ectoine utilization protein EutE</fullName>
    </submittedName>
</protein>
<keyword evidence="2" id="KW-0479">Metal-binding</keyword>
<dbReference type="InterPro" id="IPR055438">
    <property type="entry name" value="AstE_AspA_cat"/>
</dbReference>
<dbReference type="AlphaFoldDB" id="A0A377GXR2"/>
<reference evidence="6 7" key="1">
    <citation type="submission" date="2018-06" db="EMBL/GenBank/DDBJ databases">
        <authorList>
            <consortium name="Pathogen Informatics"/>
            <person name="Doyle S."/>
        </authorList>
    </citation>
    <scope>NUCLEOTIDE SEQUENCE [LARGE SCALE GENOMIC DNA]</scope>
    <source>
        <strain evidence="6 7">NCTC10723</strain>
    </source>
</reference>
<feature type="domain" description="Succinylglutamate desuccinylase/Aspartoacylase catalytic" evidence="5">
    <location>
        <begin position="38"/>
        <end position="220"/>
    </location>
</feature>
<evidence type="ECO:0000256" key="3">
    <source>
        <dbReference type="ARBA" id="ARBA00022801"/>
    </source>
</evidence>
<evidence type="ECO:0000256" key="4">
    <source>
        <dbReference type="ARBA" id="ARBA00022833"/>
    </source>
</evidence>